<dbReference type="PRINTS" id="PR00091">
    <property type="entry name" value="NITROGNASEII"/>
</dbReference>
<organism evidence="2">
    <name type="scientific">bioreactor metagenome</name>
    <dbReference type="NCBI Taxonomy" id="1076179"/>
    <lineage>
        <taxon>unclassified sequences</taxon>
        <taxon>metagenomes</taxon>
        <taxon>ecological metagenomes</taxon>
    </lineage>
</organism>
<dbReference type="CDD" id="cd02042">
    <property type="entry name" value="ParAB_family"/>
    <property type="match status" value="1"/>
</dbReference>
<proteinExistence type="predicted"/>
<dbReference type="PANTHER" id="PTHR13696">
    <property type="entry name" value="P-LOOP CONTAINING NUCLEOSIDE TRIPHOSPHATE HYDROLASE"/>
    <property type="match status" value="1"/>
</dbReference>
<dbReference type="EMBL" id="VSSQ01015152">
    <property type="protein sequence ID" value="MPM55183.1"/>
    <property type="molecule type" value="Genomic_DNA"/>
</dbReference>
<dbReference type="InterPro" id="IPR025669">
    <property type="entry name" value="AAA_dom"/>
</dbReference>
<dbReference type="PANTHER" id="PTHR13696:SF52">
    <property type="entry name" value="PARA FAMILY PROTEIN CT_582"/>
    <property type="match status" value="1"/>
</dbReference>
<accession>A0A645AW98</accession>
<dbReference type="InterPro" id="IPR027417">
    <property type="entry name" value="P-loop_NTPase"/>
</dbReference>
<dbReference type="InterPro" id="IPR050678">
    <property type="entry name" value="DNA_Partitioning_ATPase"/>
</dbReference>
<dbReference type="AlphaFoldDB" id="A0A645AW98"/>
<dbReference type="Pfam" id="PF13614">
    <property type="entry name" value="AAA_31"/>
    <property type="match status" value="1"/>
</dbReference>
<protein>
    <submittedName>
        <fullName evidence="2">Iron-sulfur cluster carrier protein</fullName>
    </submittedName>
</protein>
<gene>
    <name evidence="2" type="ORF">SDC9_101976</name>
</gene>
<dbReference type="FunFam" id="3.40.50.300:FF:000285">
    <property type="entry name" value="Sporulation initiation inhibitor Soj"/>
    <property type="match status" value="1"/>
</dbReference>
<evidence type="ECO:0000313" key="2">
    <source>
        <dbReference type="EMBL" id="MPM55183.1"/>
    </source>
</evidence>
<reference evidence="2" key="1">
    <citation type="submission" date="2019-08" db="EMBL/GenBank/DDBJ databases">
        <authorList>
            <person name="Kucharzyk K."/>
            <person name="Murdoch R.W."/>
            <person name="Higgins S."/>
            <person name="Loffler F."/>
        </authorList>
    </citation>
    <scope>NUCLEOTIDE SEQUENCE</scope>
</reference>
<sequence length="342" mass="37422">MFHVKQCCETTYTGEFFCLTFLLRNVRNPSIVSRETLYVPNTMSQVLLFYFSFKKSKNEPPNVSRGTLKRHPDSSIMAVPTMGGTTSIMKIVAIANQKGGVGKTTTAVNLSACLAEQGKRVLLVDADPQGNSTSGLGMRKEGDESSIYDVLINDVSVDDATKDTMIETLKLLPAHIALAGAEVELVNMMAREQVLKRALHATTQKYDYIFIDCPPSLGLLTLNALTAANTLLVPIQCEFYALEGLSLLMNTVKLVRKSLNPELDVEGVVLTMFDSRTNLSMQVVEEVKKFFKNKVYDTIIPRSVRLGEAPSFGLPISRYAPGSAGATAYDSLASEMIAKEGK</sequence>
<name>A0A645AW98_9ZZZZ</name>
<dbReference type="Gene3D" id="3.40.50.300">
    <property type="entry name" value="P-loop containing nucleotide triphosphate hydrolases"/>
    <property type="match status" value="1"/>
</dbReference>
<feature type="domain" description="AAA" evidence="1">
    <location>
        <begin position="89"/>
        <end position="264"/>
    </location>
</feature>
<dbReference type="SUPFAM" id="SSF52540">
    <property type="entry name" value="P-loop containing nucleoside triphosphate hydrolases"/>
    <property type="match status" value="1"/>
</dbReference>
<evidence type="ECO:0000259" key="1">
    <source>
        <dbReference type="Pfam" id="PF13614"/>
    </source>
</evidence>
<comment type="caution">
    <text evidence="2">The sequence shown here is derived from an EMBL/GenBank/DDBJ whole genome shotgun (WGS) entry which is preliminary data.</text>
</comment>